<keyword evidence="9" id="KW-1185">Reference proteome</keyword>
<evidence type="ECO:0000256" key="1">
    <source>
        <dbReference type="ARBA" id="ARBA00009710"/>
    </source>
</evidence>
<name>A0AAP0H8H3_9ASTR</name>
<proteinExistence type="inferred from homology"/>
<dbReference type="PIRSF" id="PIRSF017888">
    <property type="entry name" value="CPSF-25"/>
    <property type="match status" value="1"/>
</dbReference>
<keyword evidence="2 6" id="KW-0507">mRNA processing</keyword>
<dbReference type="SUPFAM" id="SSF55811">
    <property type="entry name" value="Nudix"/>
    <property type="match status" value="1"/>
</dbReference>
<dbReference type="GO" id="GO:0031124">
    <property type="term" value="P:mRNA 3'-end processing"/>
    <property type="evidence" value="ECO:0007669"/>
    <property type="project" value="InterPro"/>
</dbReference>
<dbReference type="Proteomes" id="UP001408789">
    <property type="component" value="Unassembled WGS sequence"/>
</dbReference>
<organism evidence="8 9">
    <name type="scientific">Deinandra increscens subsp. villosa</name>
    <dbReference type="NCBI Taxonomy" id="3103831"/>
    <lineage>
        <taxon>Eukaryota</taxon>
        <taxon>Viridiplantae</taxon>
        <taxon>Streptophyta</taxon>
        <taxon>Embryophyta</taxon>
        <taxon>Tracheophyta</taxon>
        <taxon>Spermatophyta</taxon>
        <taxon>Magnoliopsida</taxon>
        <taxon>eudicotyledons</taxon>
        <taxon>Gunneridae</taxon>
        <taxon>Pentapetalae</taxon>
        <taxon>asterids</taxon>
        <taxon>campanulids</taxon>
        <taxon>Asterales</taxon>
        <taxon>Asteraceae</taxon>
        <taxon>Asteroideae</taxon>
        <taxon>Heliantheae alliance</taxon>
        <taxon>Madieae</taxon>
        <taxon>Madiinae</taxon>
        <taxon>Deinandra</taxon>
    </lineage>
</organism>
<accession>A0AAP0H8H3</accession>
<dbReference type="InterPro" id="IPR015797">
    <property type="entry name" value="NUDIX_hydrolase-like_dom_sf"/>
</dbReference>
<keyword evidence="3 6" id="KW-0694">RNA-binding</keyword>
<dbReference type="Pfam" id="PF13869">
    <property type="entry name" value="NUDIX_2"/>
    <property type="match status" value="1"/>
</dbReference>
<comment type="subcellular location">
    <subcellularLocation>
        <location evidence="6">Nucleus</location>
    </subcellularLocation>
    <text evidence="6">In punctate subnuclear structures localized adjacent to nuclear speckles, called paraspeckles.</text>
</comment>
<comment type="function">
    <text evidence="5">Component of the cleavage factor Im (CFIm) complex that plays a key role in pre-mRNA 3'-processing. Involved in association with CPSF6 or CPSF7 in pre-MRNA 3'-end poly(A) site cleavage and poly(A) addition. NUDT21/CPSF5 binds to cleavage and polyadenylation RNA substrates. The homodimer mediates simultaneous sequence-specific recognition of two 5'-UGUA-3' elements within the pre-mRNA. Binds to, but does not hydrolyze mono- and di-adenosine nucleotides. May have a role in mRNA export.</text>
</comment>
<dbReference type="EMBL" id="JBCNJP010000008">
    <property type="protein sequence ID" value="KAK9073695.1"/>
    <property type="molecule type" value="Genomic_DNA"/>
</dbReference>
<evidence type="ECO:0000256" key="4">
    <source>
        <dbReference type="ARBA" id="ARBA00023242"/>
    </source>
</evidence>
<dbReference type="Gene3D" id="3.90.79.10">
    <property type="entry name" value="Nucleoside Triphosphate Pyrophosphohydrolase"/>
    <property type="match status" value="1"/>
</dbReference>
<dbReference type="GO" id="GO:0003729">
    <property type="term" value="F:mRNA binding"/>
    <property type="evidence" value="ECO:0007669"/>
    <property type="project" value="UniProtKB-UniRule"/>
</dbReference>
<dbReference type="CDD" id="cd18871">
    <property type="entry name" value="NUDIX_Cfim25_Nudt21"/>
    <property type="match status" value="1"/>
</dbReference>
<dbReference type="PANTHER" id="PTHR13047">
    <property type="entry name" value="PRE-MRNA CLEAVAGE FACTOR IM, 25KD SUBUNIT"/>
    <property type="match status" value="1"/>
</dbReference>
<evidence type="ECO:0000256" key="6">
    <source>
        <dbReference type="PIRNR" id="PIRNR017888"/>
    </source>
</evidence>
<sequence length="232" mass="26380">MGNRRFHLLVLLFSDQMPMINGNSDGCDTVVDIYPLSSYFFGSKPAAAAAFKDESLADRVLRLKSNYNAYGMRTCVEAVILVELFKHPHLLLLQSKNCIYRLPGGRLRPGESDVNGLKRKLSSKLSADDDNYRTDWEVSECIGTWWKFDFETLPYPYLPSSGKTPKECTKLYLVKLPLNRDFIVPKNFKLLAVPMCQLHENCKTYGSIIAGIPQLLSRFSINMVFVSKHKLD</sequence>
<evidence type="ECO:0000313" key="9">
    <source>
        <dbReference type="Proteomes" id="UP001408789"/>
    </source>
</evidence>
<evidence type="ECO:0000256" key="3">
    <source>
        <dbReference type="ARBA" id="ARBA00022884"/>
    </source>
</evidence>
<feature type="chain" id="PRO_5042906433" description="Pre-mRNA cleavage factor Im 25 kDa subunit" evidence="7">
    <location>
        <begin position="23"/>
        <end position="232"/>
    </location>
</feature>
<feature type="signal peptide" evidence="7">
    <location>
        <begin position="1"/>
        <end position="22"/>
    </location>
</feature>
<gene>
    <name evidence="8" type="ORF">SSX86_006289</name>
</gene>
<keyword evidence="7" id="KW-0732">Signal</keyword>
<dbReference type="AlphaFoldDB" id="A0AAP0H8H3"/>
<evidence type="ECO:0000256" key="5">
    <source>
        <dbReference type="ARBA" id="ARBA00054854"/>
    </source>
</evidence>
<dbReference type="GO" id="GO:0005849">
    <property type="term" value="C:mRNA cleavage factor complex"/>
    <property type="evidence" value="ECO:0007669"/>
    <property type="project" value="UniProtKB-UniRule"/>
</dbReference>
<keyword evidence="4 6" id="KW-0539">Nucleus</keyword>
<comment type="similarity">
    <text evidence="1 6">Belongs to the Nudix hydrolase family. CPSF5 subfamily.</text>
</comment>
<protein>
    <recommendedName>
        <fullName evidence="6">Pre-mRNA cleavage factor Im 25 kDa subunit</fullName>
    </recommendedName>
</protein>
<comment type="caution">
    <text evidence="8">The sequence shown here is derived from an EMBL/GenBank/DDBJ whole genome shotgun (WGS) entry which is preliminary data.</text>
</comment>
<dbReference type="FunFam" id="3.90.79.10:FF:000020">
    <property type="entry name" value="Pre-mRNA cleavage factor Im subunit 2"/>
    <property type="match status" value="1"/>
</dbReference>
<dbReference type="InterPro" id="IPR016706">
    <property type="entry name" value="Cleav_polyA_spec_factor_su5"/>
</dbReference>
<evidence type="ECO:0000313" key="8">
    <source>
        <dbReference type="EMBL" id="KAK9073695.1"/>
    </source>
</evidence>
<evidence type="ECO:0000256" key="2">
    <source>
        <dbReference type="ARBA" id="ARBA00022664"/>
    </source>
</evidence>
<reference evidence="8 9" key="1">
    <citation type="submission" date="2024-04" db="EMBL/GenBank/DDBJ databases">
        <title>The reference genome of an endangered Asteraceae, Deinandra increscens subsp. villosa, native to the Central Coast of California.</title>
        <authorList>
            <person name="Guilliams M."/>
            <person name="Hasenstab-Lehman K."/>
            <person name="Meyer R."/>
            <person name="Mcevoy S."/>
        </authorList>
    </citation>
    <scope>NUCLEOTIDE SEQUENCE [LARGE SCALE GENOMIC DNA]</scope>
    <source>
        <tissue evidence="8">Leaf</tissue>
    </source>
</reference>
<evidence type="ECO:0000256" key="7">
    <source>
        <dbReference type="SAM" id="SignalP"/>
    </source>
</evidence>
<comment type="subunit">
    <text evidence="6">Homodimer. Component of the cleavage factor Im (CFIm) complex.</text>
</comment>